<feature type="domain" description="Trichome birefringence-like N-terminal" evidence="10">
    <location>
        <begin position="89"/>
        <end position="141"/>
    </location>
</feature>
<dbReference type="InterPro" id="IPR025846">
    <property type="entry name" value="TBL_N"/>
</dbReference>
<dbReference type="InterPro" id="IPR029962">
    <property type="entry name" value="TBL"/>
</dbReference>
<name>A0A0K9PCY1_ZOSMR</name>
<comment type="subcellular location">
    <subcellularLocation>
        <location evidence="1">Golgi apparatus membrane</location>
        <topology evidence="1">Single-pass type II membrane protein</topology>
    </subcellularLocation>
</comment>
<dbReference type="InterPro" id="IPR026057">
    <property type="entry name" value="TBL_C"/>
</dbReference>
<evidence type="ECO:0000256" key="7">
    <source>
        <dbReference type="ARBA" id="ARBA00023136"/>
    </source>
</evidence>
<dbReference type="Pfam" id="PF13839">
    <property type="entry name" value="PC-Esterase"/>
    <property type="match status" value="1"/>
</dbReference>
<dbReference type="AlphaFoldDB" id="A0A0K9PCY1"/>
<feature type="transmembrane region" description="Helical" evidence="8">
    <location>
        <begin position="29"/>
        <end position="47"/>
    </location>
</feature>
<reference evidence="12" key="1">
    <citation type="journal article" date="2016" name="Nature">
        <title>The genome of the seagrass Zostera marina reveals angiosperm adaptation to the sea.</title>
        <authorList>
            <person name="Olsen J.L."/>
            <person name="Rouze P."/>
            <person name="Verhelst B."/>
            <person name="Lin Y.-C."/>
            <person name="Bayer T."/>
            <person name="Collen J."/>
            <person name="Dattolo E."/>
            <person name="De Paoli E."/>
            <person name="Dittami S."/>
            <person name="Maumus F."/>
            <person name="Michel G."/>
            <person name="Kersting A."/>
            <person name="Lauritano C."/>
            <person name="Lohaus R."/>
            <person name="Toepel M."/>
            <person name="Tonon T."/>
            <person name="Vanneste K."/>
            <person name="Amirebrahimi M."/>
            <person name="Brakel J."/>
            <person name="Bostroem C."/>
            <person name="Chovatia M."/>
            <person name="Grimwood J."/>
            <person name="Jenkins J.W."/>
            <person name="Jueterbock A."/>
            <person name="Mraz A."/>
            <person name="Stam W.T."/>
            <person name="Tice H."/>
            <person name="Bornberg-Bauer E."/>
            <person name="Green P.J."/>
            <person name="Pearson G.A."/>
            <person name="Procaccini G."/>
            <person name="Duarte C.M."/>
            <person name="Schmutz J."/>
            <person name="Reusch T.B.H."/>
            <person name="Van de Peer Y."/>
        </authorList>
    </citation>
    <scope>NUCLEOTIDE SEQUENCE [LARGE SCALE GENOMIC DNA]</scope>
    <source>
        <strain evidence="12">cv. Finnish</strain>
    </source>
</reference>
<evidence type="ECO:0000256" key="3">
    <source>
        <dbReference type="ARBA" id="ARBA00022692"/>
    </source>
</evidence>
<keyword evidence="4" id="KW-0735">Signal-anchor</keyword>
<dbReference type="Proteomes" id="UP000036987">
    <property type="component" value="Unassembled WGS sequence"/>
</dbReference>
<evidence type="ECO:0000256" key="5">
    <source>
        <dbReference type="ARBA" id="ARBA00022989"/>
    </source>
</evidence>
<dbReference type="GO" id="GO:1990538">
    <property type="term" value="F:xylan O-acetyltransferase activity"/>
    <property type="evidence" value="ECO:0007669"/>
    <property type="project" value="UniProtKB-ARBA"/>
</dbReference>
<evidence type="ECO:0000256" key="2">
    <source>
        <dbReference type="ARBA" id="ARBA00007727"/>
    </source>
</evidence>
<dbReference type="OrthoDB" id="1932925at2759"/>
<keyword evidence="5 8" id="KW-1133">Transmembrane helix</keyword>
<keyword evidence="6" id="KW-0333">Golgi apparatus</keyword>
<evidence type="ECO:0000313" key="12">
    <source>
        <dbReference type="Proteomes" id="UP000036987"/>
    </source>
</evidence>
<organism evidence="11 12">
    <name type="scientific">Zostera marina</name>
    <name type="common">Eelgrass</name>
    <dbReference type="NCBI Taxonomy" id="29655"/>
    <lineage>
        <taxon>Eukaryota</taxon>
        <taxon>Viridiplantae</taxon>
        <taxon>Streptophyta</taxon>
        <taxon>Embryophyta</taxon>
        <taxon>Tracheophyta</taxon>
        <taxon>Spermatophyta</taxon>
        <taxon>Magnoliopsida</taxon>
        <taxon>Liliopsida</taxon>
        <taxon>Zosteraceae</taxon>
        <taxon>Zostera</taxon>
    </lineage>
</organism>
<evidence type="ECO:0000256" key="4">
    <source>
        <dbReference type="ARBA" id="ARBA00022968"/>
    </source>
</evidence>
<dbReference type="STRING" id="29655.A0A0K9PCY1"/>
<accession>A0A0K9PCY1</accession>
<sequence>MASHLSTSEEFSKPAQEAARITVKRNRSYLSILTLVVSIFILGWFVYDEAVLSISDVKFHMANTYISIFTDADVSVGKNMQPVAEDVGDCDVFNGNWVLDDIRYPLYREENCEFMSTQFSCMKNGRKDDTYQKWRWQPRNCMLPRFDARRLLSQLTGKRLMFVGDSLHRNQWESMVCLLQSGATNKSVIRDGSITAFHIFDYNATVEFYWAPFLVESNSDNPRMHSILDRIIKPDSIHKHGVHWKGVDYLVFNSYIWWMNTSKMKVLKGESFDEESTEYDEILRPTAYERVIRTWANWVDQNIDSNVTSVFFNSMSPIHYRSEDWNGSNGTNCAMETKPILNVTGLPPTGTDKRLLEVVENVTESMRMPVRILNITTLSEYRKDAHASVYTIRQGELLSPEQQADPMKYADCIHWCLPGLPDTWNELLYTKIVSSRLDN</sequence>
<comment type="similarity">
    <text evidence="2">Belongs to the PC-esterase family. TBL subfamily.</text>
</comment>
<dbReference type="OMA" id="DPLMHSI"/>
<dbReference type="PANTHER" id="PTHR32285:SF10">
    <property type="entry name" value="XYLAN O-ACETYLTRANSFERASE 1"/>
    <property type="match status" value="1"/>
</dbReference>
<comment type="caution">
    <text evidence="11">The sequence shown here is derived from an EMBL/GenBank/DDBJ whole genome shotgun (WGS) entry which is preliminary data.</text>
</comment>
<gene>
    <name evidence="11" type="ORF">ZOSMA_282G00180</name>
</gene>
<keyword evidence="7 8" id="KW-0472">Membrane</keyword>
<protein>
    <submittedName>
        <fullName evidence="11">Trichome birefringence-like 28</fullName>
    </submittedName>
</protein>
<dbReference type="GO" id="GO:0005794">
    <property type="term" value="C:Golgi apparatus"/>
    <property type="evidence" value="ECO:0000318"/>
    <property type="project" value="GO_Central"/>
</dbReference>
<dbReference type="PANTHER" id="PTHR32285">
    <property type="entry name" value="PROTEIN TRICHOME BIREFRINGENCE-LIKE 9-RELATED"/>
    <property type="match status" value="1"/>
</dbReference>
<evidence type="ECO:0000256" key="6">
    <source>
        <dbReference type="ARBA" id="ARBA00023034"/>
    </source>
</evidence>
<evidence type="ECO:0000259" key="9">
    <source>
        <dbReference type="Pfam" id="PF13839"/>
    </source>
</evidence>
<proteinExistence type="inferred from homology"/>
<evidence type="ECO:0000313" key="11">
    <source>
        <dbReference type="EMBL" id="KMZ66918.1"/>
    </source>
</evidence>
<feature type="domain" description="Trichome birefringence-like C-terminal" evidence="9">
    <location>
        <begin position="143"/>
        <end position="430"/>
    </location>
</feature>
<keyword evidence="12" id="KW-1185">Reference proteome</keyword>
<dbReference type="GO" id="GO:0000139">
    <property type="term" value="C:Golgi membrane"/>
    <property type="evidence" value="ECO:0007669"/>
    <property type="project" value="UniProtKB-SubCell"/>
</dbReference>
<dbReference type="GO" id="GO:0016413">
    <property type="term" value="F:O-acetyltransferase activity"/>
    <property type="evidence" value="ECO:0000318"/>
    <property type="project" value="GO_Central"/>
</dbReference>
<evidence type="ECO:0000259" key="10">
    <source>
        <dbReference type="Pfam" id="PF14416"/>
    </source>
</evidence>
<keyword evidence="3 8" id="KW-0812">Transmembrane</keyword>
<dbReference type="EMBL" id="LFYR01000938">
    <property type="protein sequence ID" value="KMZ66918.1"/>
    <property type="molecule type" value="Genomic_DNA"/>
</dbReference>
<dbReference type="Pfam" id="PF14416">
    <property type="entry name" value="PMR5N"/>
    <property type="match status" value="1"/>
</dbReference>
<evidence type="ECO:0000256" key="1">
    <source>
        <dbReference type="ARBA" id="ARBA00004323"/>
    </source>
</evidence>
<evidence type="ECO:0000256" key="8">
    <source>
        <dbReference type="SAM" id="Phobius"/>
    </source>
</evidence>